<evidence type="ECO:0000256" key="3">
    <source>
        <dbReference type="ARBA" id="ARBA00022989"/>
    </source>
</evidence>
<dbReference type="RefSeq" id="XP_008721309.1">
    <property type="nucleotide sequence ID" value="XM_008723087.1"/>
</dbReference>
<dbReference type="InterPro" id="IPR002523">
    <property type="entry name" value="MgTranspt_CorA/ZnTranspt_ZntB"/>
</dbReference>
<sequence>MTYEDFCKRHEKLLSPQTHGKLAVSSSNADITHYSYAAIFEFLETRKHSQSPDNLKTLFEFRERCQSLIHFYIPVEADDASAPLSHSATKIDPDAVVLYWSLVRAIVQVAVNDATKIPSLSATILHIKEIQRLAQELHLGTELAFSADARPSTYFLPNRVVLETIVLSLVQVFDLLATTLVKLSTPSDDGLSVADVASAAQRSLADAKAQLIVEADDMIPEKGLGSVVTSEAIVIMLLQRLSAGVYNEEKIEILELYERTVEDIALKLDSEQGASRRLLLKINSLVEELDIVHEVLRQQSAILKMFRWALDPASFDRRSVNRRISFEDESKCIDRIIQEVKGRTLECEELKERAERLAEQNVQLVETQQDDNSKAIMVFTIVTVLFLPPSFISSYFGMNLKGIGNTDSGPRRFWCIAAPLTAGVTLLCVLLVYFTPIKREWKKGRDVRKEGGT</sequence>
<dbReference type="GO" id="GO:0050897">
    <property type="term" value="F:cobalt ion binding"/>
    <property type="evidence" value="ECO:0007669"/>
    <property type="project" value="TreeGrafter"/>
</dbReference>
<evidence type="ECO:0000313" key="8">
    <source>
        <dbReference type="Proteomes" id="UP000030752"/>
    </source>
</evidence>
<dbReference type="InParanoid" id="W2RJ52"/>
<accession>W2RJ52</accession>
<keyword evidence="8" id="KW-1185">Reference proteome</keyword>
<dbReference type="GO" id="GO:0015087">
    <property type="term" value="F:cobalt ion transmembrane transporter activity"/>
    <property type="evidence" value="ECO:0007669"/>
    <property type="project" value="TreeGrafter"/>
</dbReference>
<evidence type="ECO:0000313" key="7">
    <source>
        <dbReference type="EMBL" id="ETN36491.1"/>
    </source>
</evidence>
<feature type="transmembrane region" description="Helical" evidence="6">
    <location>
        <begin position="416"/>
        <end position="435"/>
    </location>
</feature>
<dbReference type="STRING" id="1220924.W2RJ52"/>
<evidence type="ECO:0000256" key="2">
    <source>
        <dbReference type="ARBA" id="ARBA00022692"/>
    </source>
</evidence>
<dbReference type="Proteomes" id="UP000030752">
    <property type="component" value="Unassembled WGS sequence"/>
</dbReference>
<gene>
    <name evidence="7" type="ORF">HMPREF1541_08769</name>
</gene>
<dbReference type="Gene3D" id="1.20.58.340">
    <property type="entry name" value="Magnesium transport protein CorA, transmembrane region"/>
    <property type="match status" value="1"/>
</dbReference>
<dbReference type="HOGENOM" id="CLU_604135_0_0_1"/>
<dbReference type="InterPro" id="IPR045863">
    <property type="entry name" value="CorA_TM1_TM2"/>
</dbReference>
<dbReference type="eggNOG" id="ENOG502S5DR">
    <property type="taxonomic scope" value="Eukaryota"/>
</dbReference>
<evidence type="ECO:0000256" key="4">
    <source>
        <dbReference type="ARBA" id="ARBA00023136"/>
    </source>
</evidence>
<dbReference type="Pfam" id="PF01544">
    <property type="entry name" value="CorA"/>
    <property type="match status" value="1"/>
</dbReference>
<dbReference type="PANTHER" id="PTHR46494:SF1">
    <property type="entry name" value="CORA FAMILY METAL ION TRANSPORTER (EUROFUNG)"/>
    <property type="match status" value="1"/>
</dbReference>
<evidence type="ECO:0000256" key="5">
    <source>
        <dbReference type="SAM" id="Coils"/>
    </source>
</evidence>
<comment type="subcellular location">
    <subcellularLocation>
        <location evidence="1">Cell membrane</location>
        <topology evidence="1">Multi-pass membrane protein</topology>
    </subcellularLocation>
</comment>
<dbReference type="VEuPathDB" id="FungiDB:HMPREF1541_08769"/>
<dbReference type="EMBL" id="KB822725">
    <property type="protein sequence ID" value="ETN36491.1"/>
    <property type="molecule type" value="Genomic_DNA"/>
</dbReference>
<organism evidence="7 8">
    <name type="scientific">Cyphellophora europaea (strain CBS 101466)</name>
    <name type="common">Phialophora europaea</name>
    <dbReference type="NCBI Taxonomy" id="1220924"/>
    <lineage>
        <taxon>Eukaryota</taxon>
        <taxon>Fungi</taxon>
        <taxon>Dikarya</taxon>
        <taxon>Ascomycota</taxon>
        <taxon>Pezizomycotina</taxon>
        <taxon>Eurotiomycetes</taxon>
        <taxon>Chaetothyriomycetidae</taxon>
        <taxon>Chaetothyriales</taxon>
        <taxon>Cyphellophoraceae</taxon>
        <taxon>Cyphellophora</taxon>
    </lineage>
</organism>
<proteinExistence type="predicted"/>
<keyword evidence="3 6" id="KW-1133">Transmembrane helix</keyword>
<reference evidence="7 8" key="1">
    <citation type="submission" date="2013-03" db="EMBL/GenBank/DDBJ databases">
        <title>The Genome Sequence of Phialophora europaea CBS 101466.</title>
        <authorList>
            <consortium name="The Broad Institute Genomics Platform"/>
            <person name="Cuomo C."/>
            <person name="de Hoog S."/>
            <person name="Gorbushina A."/>
            <person name="Walker B."/>
            <person name="Young S.K."/>
            <person name="Zeng Q."/>
            <person name="Gargeya S."/>
            <person name="Fitzgerald M."/>
            <person name="Haas B."/>
            <person name="Abouelleil A."/>
            <person name="Allen A.W."/>
            <person name="Alvarado L."/>
            <person name="Arachchi H.M."/>
            <person name="Berlin A.M."/>
            <person name="Chapman S.B."/>
            <person name="Gainer-Dewar J."/>
            <person name="Goldberg J."/>
            <person name="Griggs A."/>
            <person name="Gujja S."/>
            <person name="Hansen M."/>
            <person name="Howarth C."/>
            <person name="Imamovic A."/>
            <person name="Ireland A."/>
            <person name="Larimer J."/>
            <person name="McCowan C."/>
            <person name="Murphy C."/>
            <person name="Pearson M."/>
            <person name="Poon T.W."/>
            <person name="Priest M."/>
            <person name="Roberts A."/>
            <person name="Saif S."/>
            <person name="Shea T."/>
            <person name="Sisk P."/>
            <person name="Sykes S."/>
            <person name="Wortman J."/>
            <person name="Nusbaum C."/>
            <person name="Birren B."/>
        </authorList>
    </citation>
    <scope>NUCLEOTIDE SEQUENCE [LARGE SCALE GENOMIC DNA]</scope>
    <source>
        <strain evidence="7 8">CBS 101466</strain>
    </source>
</reference>
<dbReference type="GO" id="GO:0015095">
    <property type="term" value="F:magnesium ion transmembrane transporter activity"/>
    <property type="evidence" value="ECO:0007669"/>
    <property type="project" value="TreeGrafter"/>
</dbReference>
<dbReference type="SUPFAM" id="SSF144083">
    <property type="entry name" value="Magnesium transport protein CorA, transmembrane region"/>
    <property type="match status" value="1"/>
</dbReference>
<dbReference type="OrthoDB" id="5430750at2759"/>
<evidence type="ECO:0000256" key="6">
    <source>
        <dbReference type="SAM" id="Phobius"/>
    </source>
</evidence>
<keyword evidence="5" id="KW-0175">Coiled coil</keyword>
<feature type="transmembrane region" description="Helical" evidence="6">
    <location>
        <begin position="376"/>
        <end position="396"/>
    </location>
</feature>
<dbReference type="GO" id="GO:0005886">
    <property type="term" value="C:plasma membrane"/>
    <property type="evidence" value="ECO:0007669"/>
    <property type="project" value="UniProtKB-SubCell"/>
</dbReference>
<dbReference type="PANTHER" id="PTHR46494">
    <property type="entry name" value="CORA FAMILY METAL ION TRANSPORTER (EUROFUNG)"/>
    <property type="match status" value="1"/>
</dbReference>
<dbReference type="GeneID" id="19976108"/>
<feature type="coiled-coil region" evidence="5">
    <location>
        <begin position="333"/>
        <end position="367"/>
    </location>
</feature>
<protein>
    <recommendedName>
        <fullName evidence="9">Magnesium transporter</fullName>
    </recommendedName>
</protein>
<dbReference type="GO" id="GO:0000287">
    <property type="term" value="F:magnesium ion binding"/>
    <property type="evidence" value="ECO:0007669"/>
    <property type="project" value="TreeGrafter"/>
</dbReference>
<evidence type="ECO:0000256" key="1">
    <source>
        <dbReference type="ARBA" id="ARBA00004651"/>
    </source>
</evidence>
<evidence type="ECO:0008006" key="9">
    <source>
        <dbReference type="Google" id="ProtNLM"/>
    </source>
</evidence>
<dbReference type="AlphaFoldDB" id="W2RJ52"/>
<name>W2RJ52_CYPE1</name>
<keyword evidence="2 6" id="KW-0812">Transmembrane</keyword>
<keyword evidence="4 6" id="KW-0472">Membrane</keyword>